<proteinExistence type="predicted"/>
<feature type="compositionally biased region" description="Polar residues" evidence="1">
    <location>
        <begin position="45"/>
        <end position="71"/>
    </location>
</feature>
<evidence type="ECO:0000313" key="3">
    <source>
        <dbReference type="Proteomes" id="UP001283361"/>
    </source>
</evidence>
<comment type="caution">
    <text evidence="2">The sequence shown here is derived from an EMBL/GenBank/DDBJ whole genome shotgun (WGS) entry which is preliminary data.</text>
</comment>
<accession>A0AAE1DEU2</accession>
<dbReference type="AlphaFoldDB" id="A0AAE1DEU2"/>
<feature type="region of interest" description="Disordered" evidence="1">
    <location>
        <begin position="45"/>
        <end position="73"/>
    </location>
</feature>
<dbReference type="Proteomes" id="UP001283361">
    <property type="component" value="Unassembled WGS sequence"/>
</dbReference>
<keyword evidence="3" id="KW-1185">Reference proteome</keyword>
<organism evidence="2 3">
    <name type="scientific">Elysia crispata</name>
    <name type="common">lettuce slug</name>
    <dbReference type="NCBI Taxonomy" id="231223"/>
    <lineage>
        <taxon>Eukaryota</taxon>
        <taxon>Metazoa</taxon>
        <taxon>Spiralia</taxon>
        <taxon>Lophotrochozoa</taxon>
        <taxon>Mollusca</taxon>
        <taxon>Gastropoda</taxon>
        <taxon>Heterobranchia</taxon>
        <taxon>Euthyneura</taxon>
        <taxon>Panpulmonata</taxon>
        <taxon>Sacoglossa</taxon>
        <taxon>Placobranchoidea</taxon>
        <taxon>Plakobranchidae</taxon>
        <taxon>Elysia</taxon>
    </lineage>
</organism>
<evidence type="ECO:0000256" key="1">
    <source>
        <dbReference type="SAM" id="MobiDB-lite"/>
    </source>
</evidence>
<dbReference type="EMBL" id="JAWDGP010004157">
    <property type="protein sequence ID" value="KAK3767295.1"/>
    <property type="molecule type" value="Genomic_DNA"/>
</dbReference>
<evidence type="ECO:0000313" key="2">
    <source>
        <dbReference type="EMBL" id="KAK3767295.1"/>
    </source>
</evidence>
<gene>
    <name evidence="2" type="ORF">RRG08_017452</name>
</gene>
<reference evidence="2" key="1">
    <citation type="journal article" date="2023" name="G3 (Bethesda)">
        <title>A reference genome for the long-term kleptoplast-retaining sea slug Elysia crispata morphotype clarki.</title>
        <authorList>
            <person name="Eastman K.E."/>
            <person name="Pendleton A.L."/>
            <person name="Shaikh M.A."/>
            <person name="Suttiyut T."/>
            <person name="Ogas R."/>
            <person name="Tomko P."/>
            <person name="Gavelis G."/>
            <person name="Widhalm J.R."/>
            <person name="Wisecaver J.H."/>
        </authorList>
    </citation>
    <scope>NUCLEOTIDE SEQUENCE</scope>
    <source>
        <strain evidence="2">ECLA1</strain>
    </source>
</reference>
<protein>
    <submittedName>
        <fullName evidence="2">Uncharacterized protein</fullName>
    </submittedName>
</protein>
<name>A0AAE1DEU2_9GAST</name>
<sequence>MRKEDLDRKTSTSKSITDSTLEWPNIVFDALSALSALYRYLKSSFSSDNQHPSKQSQNSLGTQRSVDTNKITHPPVYLQAETVLTL</sequence>